<organism evidence="2 3">
    <name type="scientific">Russula ochroleuca</name>
    <dbReference type="NCBI Taxonomy" id="152965"/>
    <lineage>
        <taxon>Eukaryota</taxon>
        <taxon>Fungi</taxon>
        <taxon>Dikarya</taxon>
        <taxon>Basidiomycota</taxon>
        <taxon>Agaricomycotina</taxon>
        <taxon>Agaricomycetes</taxon>
        <taxon>Russulales</taxon>
        <taxon>Russulaceae</taxon>
        <taxon>Russula</taxon>
    </lineage>
</organism>
<name>A0A9P5MQZ7_9AGAM</name>
<evidence type="ECO:0000313" key="2">
    <source>
        <dbReference type="EMBL" id="KAF8472342.1"/>
    </source>
</evidence>
<dbReference type="InterPro" id="IPR000210">
    <property type="entry name" value="BTB/POZ_dom"/>
</dbReference>
<dbReference type="SMART" id="SM00225">
    <property type="entry name" value="BTB"/>
    <property type="match status" value="2"/>
</dbReference>
<keyword evidence="3" id="KW-1185">Reference proteome</keyword>
<dbReference type="AlphaFoldDB" id="A0A9P5MQZ7"/>
<protein>
    <recommendedName>
        <fullName evidence="1">BTB domain-containing protein</fullName>
    </recommendedName>
</protein>
<sequence>MSTVPHEAASTKDEPLANLLFDYPGADIILHSQDRYHFRVPKAPIINNSPILRKLIQKNSDSPDDANPGTSLPVVQLPESGKILHCLLTFIFLVTPLVPSTPEEIMELLSVAQKYQIGTALTHIRGSIARQNSLPTRLEPALHIYALAQKHGLRQEALQTARTILNYPMTIEDFSNKLDIMSGASLYELWKYHERVRAILSSDLTEFRRTCAHGTITGVLCTEFSSSHVPKWLDQYIESIGKTPGLFDFAELYIAMARHIKDKAQDVKCECASIPSQTIRDFWKALGSVVDGSFEKAESALSLVRDQEDPQAQINLTTSPPETFDISDANLIIRSSDLVDFRVHKSVLAMASPFFKDLLSLPQPSDGEIVDGLPVVQLPEGSELLNSLISILYPIGVVIPNSYEKVLYLLAACQKYEMASVQSLIRAEVSRGTSPGLKGTEAFRAYAIASTKGLIPEMENAAHWTLEHPMTFEVLGEGLRLFEGWALCDLVDLRRRCGDNLVICLDSFLEVQPPGPSSIWVGCPGSSHYYYDDTTGEQRQSQILPKWLSQFLSLSRNNLDLQKFTEPLDLHSRIRGEYLKALHTHLHCNYCLKVLAEKGLTFCAELENKLAQACGKESGGPLNGAGI</sequence>
<reference evidence="2" key="1">
    <citation type="submission" date="2019-10" db="EMBL/GenBank/DDBJ databases">
        <authorList>
            <consortium name="DOE Joint Genome Institute"/>
            <person name="Kuo A."/>
            <person name="Miyauchi S."/>
            <person name="Kiss E."/>
            <person name="Drula E."/>
            <person name="Kohler A."/>
            <person name="Sanchez-Garcia M."/>
            <person name="Andreopoulos B."/>
            <person name="Barry K.W."/>
            <person name="Bonito G."/>
            <person name="Buee M."/>
            <person name="Carver A."/>
            <person name="Chen C."/>
            <person name="Cichocki N."/>
            <person name="Clum A."/>
            <person name="Culley D."/>
            <person name="Crous P.W."/>
            <person name="Fauchery L."/>
            <person name="Girlanda M."/>
            <person name="Hayes R."/>
            <person name="Keri Z."/>
            <person name="LaButti K."/>
            <person name="Lipzen A."/>
            <person name="Lombard V."/>
            <person name="Magnuson J."/>
            <person name="Maillard F."/>
            <person name="Morin E."/>
            <person name="Murat C."/>
            <person name="Nolan M."/>
            <person name="Ohm R."/>
            <person name="Pangilinan J."/>
            <person name="Pereira M."/>
            <person name="Perotto S."/>
            <person name="Peter M."/>
            <person name="Riley R."/>
            <person name="Sitrit Y."/>
            <person name="Stielow B."/>
            <person name="Szollosi G."/>
            <person name="Zifcakova L."/>
            <person name="Stursova M."/>
            <person name="Spatafora J.W."/>
            <person name="Tedersoo L."/>
            <person name="Vaario L.-M."/>
            <person name="Yamada A."/>
            <person name="Yan M."/>
            <person name="Wang P."/>
            <person name="Xu J."/>
            <person name="Bruns T."/>
            <person name="Baldrian P."/>
            <person name="Vilgalys R."/>
            <person name="Henrissat B."/>
            <person name="Grigoriev I.V."/>
            <person name="Hibbett D."/>
            <person name="Nagy L.G."/>
            <person name="Martin F.M."/>
        </authorList>
    </citation>
    <scope>NUCLEOTIDE SEQUENCE</scope>
    <source>
        <strain evidence="2">Prilba</strain>
    </source>
</reference>
<dbReference type="InterPro" id="IPR011333">
    <property type="entry name" value="SKP1/BTB/POZ_sf"/>
</dbReference>
<dbReference type="PROSITE" id="PS50097">
    <property type="entry name" value="BTB"/>
    <property type="match status" value="1"/>
</dbReference>
<dbReference type="EMBL" id="WHVB01000020">
    <property type="protein sequence ID" value="KAF8472342.1"/>
    <property type="molecule type" value="Genomic_DNA"/>
</dbReference>
<dbReference type="SUPFAM" id="SSF54695">
    <property type="entry name" value="POZ domain"/>
    <property type="match status" value="1"/>
</dbReference>
<dbReference type="Pfam" id="PF00651">
    <property type="entry name" value="BTB"/>
    <property type="match status" value="1"/>
</dbReference>
<evidence type="ECO:0000259" key="1">
    <source>
        <dbReference type="PROSITE" id="PS50097"/>
    </source>
</evidence>
<evidence type="ECO:0000313" key="3">
    <source>
        <dbReference type="Proteomes" id="UP000759537"/>
    </source>
</evidence>
<gene>
    <name evidence="2" type="ORF">DFH94DRAFT_856018</name>
</gene>
<dbReference type="Proteomes" id="UP000759537">
    <property type="component" value="Unassembled WGS sequence"/>
</dbReference>
<reference evidence="2" key="2">
    <citation type="journal article" date="2020" name="Nat. Commun.">
        <title>Large-scale genome sequencing of mycorrhizal fungi provides insights into the early evolution of symbiotic traits.</title>
        <authorList>
            <person name="Miyauchi S."/>
            <person name="Kiss E."/>
            <person name="Kuo A."/>
            <person name="Drula E."/>
            <person name="Kohler A."/>
            <person name="Sanchez-Garcia M."/>
            <person name="Morin E."/>
            <person name="Andreopoulos B."/>
            <person name="Barry K.W."/>
            <person name="Bonito G."/>
            <person name="Buee M."/>
            <person name="Carver A."/>
            <person name="Chen C."/>
            <person name="Cichocki N."/>
            <person name="Clum A."/>
            <person name="Culley D."/>
            <person name="Crous P.W."/>
            <person name="Fauchery L."/>
            <person name="Girlanda M."/>
            <person name="Hayes R.D."/>
            <person name="Keri Z."/>
            <person name="LaButti K."/>
            <person name="Lipzen A."/>
            <person name="Lombard V."/>
            <person name="Magnuson J."/>
            <person name="Maillard F."/>
            <person name="Murat C."/>
            <person name="Nolan M."/>
            <person name="Ohm R.A."/>
            <person name="Pangilinan J."/>
            <person name="Pereira M.F."/>
            <person name="Perotto S."/>
            <person name="Peter M."/>
            <person name="Pfister S."/>
            <person name="Riley R."/>
            <person name="Sitrit Y."/>
            <person name="Stielow J.B."/>
            <person name="Szollosi G."/>
            <person name="Zifcakova L."/>
            <person name="Stursova M."/>
            <person name="Spatafora J.W."/>
            <person name="Tedersoo L."/>
            <person name="Vaario L.M."/>
            <person name="Yamada A."/>
            <person name="Yan M."/>
            <person name="Wang P."/>
            <person name="Xu J."/>
            <person name="Bruns T."/>
            <person name="Baldrian P."/>
            <person name="Vilgalys R."/>
            <person name="Dunand C."/>
            <person name="Henrissat B."/>
            <person name="Grigoriev I.V."/>
            <person name="Hibbett D."/>
            <person name="Nagy L.G."/>
            <person name="Martin F.M."/>
        </authorList>
    </citation>
    <scope>NUCLEOTIDE SEQUENCE</scope>
    <source>
        <strain evidence="2">Prilba</strain>
    </source>
</reference>
<proteinExistence type="predicted"/>
<feature type="domain" description="BTB" evidence="1">
    <location>
        <begin position="327"/>
        <end position="401"/>
    </location>
</feature>
<dbReference type="OrthoDB" id="3357985at2759"/>
<comment type="caution">
    <text evidence="2">The sequence shown here is derived from an EMBL/GenBank/DDBJ whole genome shotgun (WGS) entry which is preliminary data.</text>
</comment>
<dbReference type="Gene3D" id="3.30.710.10">
    <property type="entry name" value="Potassium Channel Kv1.1, Chain A"/>
    <property type="match status" value="2"/>
</dbReference>
<dbReference type="CDD" id="cd18186">
    <property type="entry name" value="BTB_POZ_ZBTB_KLHL-like"/>
    <property type="match status" value="1"/>
</dbReference>
<accession>A0A9P5MQZ7</accession>